<dbReference type="SUPFAM" id="SSF56281">
    <property type="entry name" value="Metallo-hydrolase/oxidoreductase"/>
    <property type="match status" value="1"/>
</dbReference>
<keyword evidence="2" id="KW-0479">Metal-binding</keyword>
<keyword evidence="3" id="KW-0378">Hydrolase</keyword>
<gene>
    <name evidence="6" type="ORF">MIND_01362300</name>
</gene>
<organism evidence="6 7">
    <name type="scientific">Mycena indigotica</name>
    <dbReference type="NCBI Taxonomy" id="2126181"/>
    <lineage>
        <taxon>Eukaryota</taxon>
        <taxon>Fungi</taxon>
        <taxon>Dikarya</taxon>
        <taxon>Basidiomycota</taxon>
        <taxon>Agaricomycotina</taxon>
        <taxon>Agaricomycetes</taxon>
        <taxon>Agaricomycetidae</taxon>
        <taxon>Agaricales</taxon>
        <taxon>Marasmiineae</taxon>
        <taxon>Mycenaceae</taxon>
        <taxon>Mycena</taxon>
    </lineage>
</organism>
<dbReference type="Proteomes" id="UP000636479">
    <property type="component" value="Unassembled WGS sequence"/>
</dbReference>
<dbReference type="CDD" id="cd07730">
    <property type="entry name" value="metallo-hydrolase-like_MBL-fold"/>
    <property type="match status" value="1"/>
</dbReference>
<dbReference type="Gene3D" id="3.60.15.10">
    <property type="entry name" value="Ribonuclease Z/Hydroxyacylglutathione hydrolase-like"/>
    <property type="match status" value="1"/>
</dbReference>
<evidence type="ECO:0000313" key="6">
    <source>
        <dbReference type="EMBL" id="KAF7289879.1"/>
    </source>
</evidence>
<dbReference type="Pfam" id="PF00753">
    <property type="entry name" value="Lactamase_B"/>
    <property type="match status" value="1"/>
</dbReference>
<reference evidence="6" key="1">
    <citation type="submission" date="2020-05" db="EMBL/GenBank/DDBJ databases">
        <title>Mycena genomes resolve the evolution of fungal bioluminescence.</title>
        <authorList>
            <person name="Tsai I.J."/>
        </authorList>
    </citation>
    <scope>NUCLEOTIDE SEQUENCE</scope>
    <source>
        <strain evidence="6">171206Taipei</strain>
    </source>
</reference>
<feature type="domain" description="Metallo-beta-lactamase" evidence="5">
    <location>
        <begin position="53"/>
        <end position="204"/>
    </location>
</feature>
<dbReference type="GO" id="GO:0046872">
    <property type="term" value="F:metal ion binding"/>
    <property type="evidence" value="ECO:0007669"/>
    <property type="project" value="UniProtKB-KW"/>
</dbReference>
<dbReference type="InterPro" id="IPR036866">
    <property type="entry name" value="RibonucZ/Hydroxyglut_hydro"/>
</dbReference>
<comment type="similarity">
    <text evidence="1">Belongs to the metallo-beta-lactamase superfamily.</text>
</comment>
<protein>
    <submittedName>
        <fullName evidence="6">Metallo-beta-lactamase superfamily protein</fullName>
    </submittedName>
</protein>
<dbReference type="GeneID" id="59352568"/>
<dbReference type="AlphaFoldDB" id="A0A8H6RYX3"/>
<dbReference type="PANTHER" id="PTHR42978:SF5">
    <property type="entry name" value="METALLO-BETA-LACTAMASE DOMAIN-CONTAINING PROTEIN"/>
    <property type="match status" value="1"/>
</dbReference>
<keyword evidence="4" id="KW-0862">Zinc</keyword>
<evidence type="ECO:0000256" key="4">
    <source>
        <dbReference type="ARBA" id="ARBA00022833"/>
    </source>
</evidence>
<dbReference type="InterPro" id="IPR001279">
    <property type="entry name" value="Metallo-B-lactamas"/>
</dbReference>
<comment type="caution">
    <text evidence="6">The sequence shown here is derived from an EMBL/GenBank/DDBJ whole genome shotgun (WGS) entry which is preliminary data.</text>
</comment>
<evidence type="ECO:0000259" key="5">
    <source>
        <dbReference type="Pfam" id="PF00753"/>
    </source>
</evidence>
<dbReference type="GO" id="GO:0016787">
    <property type="term" value="F:hydrolase activity"/>
    <property type="evidence" value="ECO:0007669"/>
    <property type="project" value="UniProtKB-KW"/>
</dbReference>
<dbReference type="RefSeq" id="XP_037213608.1">
    <property type="nucleotide sequence ID" value="XM_037370052.1"/>
</dbReference>
<proteinExistence type="inferred from homology"/>
<accession>A0A8H6RYX3</accession>
<dbReference type="InterPro" id="IPR051013">
    <property type="entry name" value="MBL_superfamily_lactonases"/>
</dbReference>
<evidence type="ECO:0000256" key="1">
    <source>
        <dbReference type="ARBA" id="ARBA00007749"/>
    </source>
</evidence>
<dbReference type="OrthoDB" id="10250730at2759"/>
<dbReference type="EMBL" id="JACAZF010000016">
    <property type="protein sequence ID" value="KAF7289879.1"/>
    <property type="molecule type" value="Genomic_DNA"/>
</dbReference>
<dbReference type="PANTHER" id="PTHR42978">
    <property type="entry name" value="QUORUM-QUENCHING LACTONASE YTNP-RELATED-RELATED"/>
    <property type="match status" value="1"/>
</dbReference>
<sequence length="356" mass="38940">MASYHDLGVPPSLATVTVKIFDIIQAGDHDNVKAPATGAFEPVLSGHEYLKCPIFTFYIEHAPTQQHVLFDLGMRKDLENCAPQVSTLLQKAFPVKTDIVDLIEADGIGRESINAVIWSHSHVDHTGDISRFPSSTSLVISEELALETYETDPSSTLLPSDVEGRTIKRVSFDLKIGDFNAHDYFGDGSLYLLAVPGHQVGHLCGLARTTPTSFVLMGADSCHHIGALRPTALLHRNYPCPAALTDNTKATVSNVHFGESGTENAFDLKAQTDPLLRINNSPYHADATVAHRSAHSLTAFDANPDVLVILAHDSSVLPLFRQMPVTLDDWKTKGWKEMTVWAFLNADNPAFRFSEG</sequence>
<evidence type="ECO:0000313" key="7">
    <source>
        <dbReference type="Proteomes" id="UP000636479"/>
    </source>
</evidence>
<evidence type="ECO:0000256" key="2">
    <source>
        <dbReference type="ARBA" id="ARBA00022723"/>
    </source>
</evidence>
<keyword evidence="7" id="KW-1185">Reference proteome</keyword>
<name>A0A8H6RYX3_9AGAR</name>
<evidence type="ECO:0000256" key="3">
    <source>
        <dbReference type="ARBA" id="ARBA00022801"/>
    </source>
</evidence>